<evidence type="ECO:0000313" key="2">
    <source>
        <dbReference type="EMBL" id="MBP2018181.1"/>
    </source>
</evidence>
<comment type="caution">
    <text evidence="2">The sequence shown here is derived from an EMBL/GenBank/DDBJ whole genome shotgun (WGS) entry which is preliminary data.</text>
</comment>
<sequence>MRCPLCNVPMREVERRGVRLDVCTECHGVWLDGGELDKLLAAGQAWEDEYRYHPRPAYGDRYDDEDSYRRKKKRKHFLEEIFDFAILDLLDD</sequence>
<keyword evidence="3" id="KW-1185">Reference proteome</keyword>
<organism evidence="2 3">
    <name type="scientific">Symbiobacterium terraclitae</name>
    <dbReference type="NCBI Taxonomy" id="557451"/>
    <lineage>
        <taxon>Bacteria</taxon>
        <taxon>Bacillati</taxon>
        <taxon>Bacillota</taxon>
        <taxon>Clostridia</taxon>
        <taxon>Eubacteriales</taxon>
        <taxon>Symbiobacteriaceae</taxon>
        <taxon>Symbiobacterium</taxon>
    </lineage>
</organism>
<dbReference type="InterPro" id="IPR027392">
    <property type="entry name" value="TF_Znf"/>
</dbReference>
<protein>
    <submittedName>
        <fullName evidence="2">Zn-finger nucleic acid-binding protein</fullName>
    </submittedName>
</protein>
<accession>A0ABS4JTH9</accession>
<proteinExistence type="predicted"/>
<dbReference type="RefSeq" id="WP_209466314.1">
    <property type="nucleotide sequence ID" value="NZ_JAGGLG010000010.1"/>
</dbReference>
<dbReference type="EMBL" id="JAGGLG010000010">
    <property type="protein sequence ID" value="MBP2018181.1"/>
    <property type="molecule type" value="Genomic_DNA"/>
</dbReference>
<name>A0ABS4JTH9_9FIRM</name>
<evidence type="ECO:0000313" key="3">
    <source>
        <dbReference type="Proteomes" id="UP001519289"/>
    </source>
</evidence>
<gene>
    <name evidence="2" type="ORF">J2Z79_001580</name>
</gene>
<dbReference type="Pfam" id="PF13453">
    <property type="entry name" value="Zn_ribbon_TFIIB"/>
    <property type="match status" value="1"/>
</dbReference>
<evidence type="ECO:0000259" key="1">
    <source>
        <dbReference type="Pfam" id="PF13453"/>
    </source>
</evidence>
<dbReference type="Proteomes" id="UP001519289">
    <property type="component" value="Unassembled WGS sequence"/>
</dbReference>
<reference evidence="2 3" key="1">
    <citation type="submission" date="2021-03" db="EMBL/GenBank/DDBJ databases">
        <title>Genomic Encyclopedia of Type Strains, Phase IV (KMG-IV): sequencing the most valuable type-strain genomes for metagenomic binning, comparative biology and taxonomic classification.</title>
        <authorList>
            <person name="Goeker M."/>
        </authorList>
    </citation>
    <scope>NUCLEOTIDE SEQUENCE [LARGE SCALE GENOMIC DNA]</scope>
    <source>
        <strain evidence="2 3">DSM 27138</strain>
    </source>
</reference>
<feature type="domain" description="Transcription factor zinc-finger" evidence="1">
    <location>
        <begin position="2"/>
        <end position="41"/>
    </location>
</feature>